<protein>
    <recommendedName>
        <fullName evidence="4">Exocyst complex protein EXO70</fullName>
    </recommendedName>
</protein>
<evidence type="ECO:0000313" key="8">
    <source>
        <dbReference type="Proteomes" id="UP000193411"/>
    </source>
</evidence>
<comment type="caution">
    <text evidence="7">The sequence shown here is derived from an EMBL/GenBank/DDBJ whole genome shotgun (WGS) entry which is preliminary data.</text>
</comment>
<gene>
    <name evidence="7" type="ORF">BCR44DRAFT_1429956</name>
</gene>
<evidence type="ECO:0000313" key="7">
    <source>
        <dbReference type="EMBL" id="ORZ37798.1"/>
    </source>
</evidence>
<accession>A0A1Y2HT70</accession>
<dbReference type="AlphaFoldDB" id="A0A1Y2HT70"/>
<keyword evidence="8" id="KW-1185">Reference proteome</keyword>
<dbReference type="InterPro" id="IPR046364">
    <property type="entry name" value="Exo70_C"/>
</dbReference>
<comment type="function">
    <text evidence="4">Involved in the secretory pathway as part of the exocyst complex which tethers secretory vesicles to the sites of exocytosis. Also plays a role in the assembly of the exocyst.</text>
</comment>
<feature type="region of interest" description="Disordered" evidence="5">
    <location>
        <begin position="158"/>
        <end position="235"/>
    </location>
</feature>
<evidence type="ECO:0000256" key="4">
    <source>
        <dbReference type="RuleBase" id="RU365026"/>
    </source>
</evidence>
<dbReference type="Proteomes" id="UP000193411">
    <property type="component" value="Unassembled WGS sequence"/>
</dbReference>
<dbReference type="PANTHER" id="PTHR12542">
    <property type="entry name" value="EXOCYST COMPLEX PROTEIN EXO70"/>
    <property type="match status" value="1"/>
</dbReference>
<evidence type="ECO:0000259" key="6">
    <source>
        <dbReference type="Pfam" id="PF03081"/>
    </source>
</evidence>
<dbReference type="InterPro" id="IPR004140">
    <property type="entry name" value="Exo70"/>
</dbReference>
<comment type="subcellular location">
    <subcellularLocation>
        <location evidence="4">Bud</location>
    </subcellularLocation>
    <subcellularLocation>
        <location evidence="4">Bud neck</location>
    </subcellularLocation>
</comment>
<evidence type="ECO:0000256" key="3">
    <source>
        <dbReference type="ARBA" id="ARBA00022483"/>
    </source>
</evidence>
<feature type="region of interest" description="Disordered" evidence="5">
    <location>
        <begin position="1"/>
        <end position="27"/>
    </location>
</feature>
<dbReference type="STRING" id="765915.A0A1Y2HT70"/>
<dbReference type="PANTHER" id="PTHR12542:SF41">
    <property type="entry name" value="EXOCYST COMPLEX COMPONENT 7"/>
    <property type="match status" value="1"/>
</dbReference>
<dbReference type="OrthoDB" id="1922221at2759"/>
<name>A0A1Y2HT70_9FUNG</name>
<proteinExistence type="inferred from homology"/>
<evidence type="ECO:0000256" key="1">
    <source>
        <dbReference type="ARBA" id="ARBA00006756"/>
    </source>
</evidence>
<keyword evidence="3 4" id="KW-0268">Exocytosis</keyword>
<dbReference type="GO" id="GO:0006887">
    <property type="term" value="P:exocytosis"/>
    <property type="evidence" value="ECO:0007669"/>
    <property type="project" value="UniProtKB-KW"/>
</dbReference>
<dbReference type="GO" id="GO:0000145">
    <property type="term" value="C:exocyst"/>
    <property type="evidence" value="ECO:0007669"/>
    <property type="project" value="InterPro"/>
</dbReference>
<dbReference type="GO" id="GO:0005546">
    <property type="term" value="F:phosphatidylinositol-4,5-bisphosphate binding"/>
    <property type="evidence" value="ECO:0007669"/>
    <property type="project" value="InterPro"/>
</dbReference>
<keyword evidence="2 4" id="KW-0813">Transport</keyword>
<sequence length="430" mass="49014">MSASASAAPIRPTRGAASDAAADRRRENERKLMEDMADLEVLQDTLVKSHQFSSQMIDMLNSFDDRLKSFEQAILPIHRSTRRLNQYYENLDRTLVAANRVILYYDLADVERATISNGPDEANICRIWKVSCNSFPCTRSGSRRSRLHTTSWTCHVRRWPHRPPPRHPSVPDHQPRSPSLTYPRHLRPTSNASRNWPPGLPTHRPQRPKTPQYPMWPTSPPSTRARASRPKPRPRLSSWPLGLPCFSMLALALLESTIEAKARTYKKPPLAVVFQANNTHYILKNVRAGKLLPLLGPDCVAKYEKVLKRNRDAFQDQLKPLIELLMDVTVIQGGAIRKDMSASERTGVKDKFSKFNTALEDAIKSFKGCAVADPELRGVLIKDAKALVVPMYERFVNKYQASEFSKHKDKYIKYEVAQVGQMLERMFMNS</sequence>
<evidence type="ECO:0000256" key="2">
    <source>
        <dbReference type="ARBA" id="ARBA00022448"/>
    </source>
</evidence>
<organism evidence="7 8">
    <name type="scientific">Catenaria anguillulae PL171</name>
    <dbReference type="NCBI Taxonomy" id="765915"/>
    <lineage>
        <taxon>Eukaryota</taxon>
        <taxon>Fungi</taxon>
        <taxon>Fungi incertae sedis</taxon>
        <taxon>Blastocladiomycota</taxon>
        <taxon>Blastocladiomycetes</taxon>
        <taxon>Blastocladiales</taxon>
        <taxon>Catenariaceae</taxon>
        <taxon>Catenaria</taxon>
    </lineage>
</organism>
<dbReference type="Pfam" id="PF03081">
    <property type="entry name" value="Exo70_C"/>
    <property type="match status" value="1"/>
</dbReference>
<dbReference type="Gene3D" id="1.20.1280.170">
    <property type="entry name" value="Exocyst complex component Exo70"/>
    <property type="match status" value="1"/>
</dbReference>
<keyword evidence="4" id="KW-0653">Protein transport</keyword>
<dbReference type="GO" id="GO:0005935">
    <property type="term" value="C:cellular bud neck"/>
    <property type="evidence" value="ECO:0007669"/>
    <property type="project" value="UniProtKB-SubCell"/>
</dbReference>
<feature type="domain" description="Exocyst complex subunit Exo70 C-terminal" evidence="6">
    <location>
        <begin position="244"/>
        <end position="424"/>
    </location>
</feature>
<comment type="similarity">
    <text evidence="1 4">Belongs to the EXO70 family.</text>
</comment>
<dbReference type="EMBL" id="MCFL01000011">
    <property type="protein sequence ID" value="ORZ37798.1"/>
    <property type="molecule type" value="Genomic_DNA"/>
</dbReference>
<dbReference type="SUPFAM" id="SSF74788">
    <property type="entry name" value="Cullin repeat-like"/>
    <property type="match status" value="1"/>
</dbReference>
<dbReference type="InterPro" id="IPR016159">
    <property type="entry name" value="Cullin_repeat-like_dom_sf"/>
</dbReference>
<evidence type="ECO:0000256" key="5">
    <source>
        <dbReference type="SAM" id="MobiDB-lite"/>
    </source>
</evidence>
<dbReference type="GO" id="GO:0015031">
    <property type="term" value="P:protein transport"/>
    <property type="evidence" value="ECO:0007669"/>
    <property type="project" value="UniProtKB-KW"/>
</dbReference>
<reference evidence="7 8" key="1">
    <citation type="submission" date="2016-07" db="EMBL/GenBank/DDBJ databases">
        <title>Pervasive Adenine N6-methylation of Active Genes in Fungi.</title>
        <authorList>
            <consortium name="DOE Joint Genome Institute"/>
            <person name="Mondo S.J."/>
            <person name="Dannebaum R.O."/>
            <person name="Kuo R.C."/>
            <person name="Labutti K."/>
            <person name="Haridas S."/>
            <person name="Kuo A."/>
            <person name="Salamov A."/>
            <person name="Ahrendt S.R."/>
            <person name="Lipzen A."/>
            <person name="Sullivan W."/>
            <person name="Andreopoulos W.B."/>
            <person name="Clum A."/>
            <person name="Lindquist E."/>
            <person name="Daum C."/>
            <person name="Ramamoorthy G.K."/>
            <person name="Gryganskyi A."/>
            <person name="Culley D."/>
            <person name="Magnuson J.K."/>
            <person name="James T.Y."/>
            <person name="O'Malley M.A."/>
            <person name="Stajich J.E."/>
            <person name="Spatafora J.W."/>
            <person name="Visel A."/>
            <person name="Grigoriev I.V."/>
        </authorList>
    </citation>
    <scope>NUCLEOTIDE SEQUENCE [LARGE SCALE GENOMIC DNA]</scope>
    <source>
        <strain evidence="7 8">PL171</strain>
    </source>
</reference>